<keyword evidence="1" id="KW-1133">Transmembrane helix</keyword>
<protein>
    <submittedName>
        <fullName evidence="2">AtpZ/AtpI family protein</fullName>
    </submittedName>
</protein>
<proteinExistence type="predicted"/>
<keyword evidence="1" id="KW-0812">Transmembrane</keyword>
<sequence>MLVHNSLLLFFYHRSDHVTAPERQKAYQGFAVYSRIVSQLVGAPLVGLLIGRWLDRQFTTTPLFLVIGLLLGLGAGIYGTIHLVRDLTGDE</sequence>
<dbReference type="AlphaFoldDB" id="A0A7C8GQT7"/>
<keyword evidence="1" id="KW-0472">Membrane</keyword>
<dbReference type="Pfam" id="PF09527">
    <property type="entry name" value="ATPase_gene1"/>
    <property type="match status" value="1"/>
</dbReference>
<dbReference type="OrthoDB" id="282803at2"/>
<evidence type="ECO:0000256" key="1">
    <source>
        <dbReference type="SAM" id="Phobius"/>
    </source>
</evidence>
<evidence type="ECO:0000313" key="2">
    <source>
        <dbReference type="EMBL" id="KAB8126708.1"/>
    </source>
</evidence>
<reference evidence="2 3" key="1">
    <citation type="submission" date="2019-10" db="EMBL/GenBank/DDBJ databases">
        <title>Gracilibacillus sp. nov. isolated from rice seeds.</title>
        <authorList>
            <person name="He S."/>
        </authorList>
    </citation>
    <scope>NUCLEOTIDE SEQUENCE [LARGE SCALE GENOMIC DNA]</scope>
    <source>
        <strain evidence="2 3">TD8</strain>
    </source>
</reference>
<evidence type="ECO:0000313" key="3">
    <source>
        <dbReference type="Proteomes" id="UP000480246"/>
    </source>
</evidence>
<keyword evidence="3" id="KW-1185">Reference proteome</keyword>
<dbReference type="Proteomes" id="UP000480246">
    <property type="component" value="Unassembled WGS sequence"/>
</dbReference>
<feature type="transmembrane region" description="Helical" evidence="1">
    <location>
        <begin position="63"/>
        <end position="84"/>
    </location>
</feature>
<organism evidence="2 3">
    <name type="scientific">Gracilibacillus oryzae</name>
    <dbReference type="NCBI Taxonomy" id="1672701"/>
    <lineage>
        <taxon>Bacteria</taxon>
        <taxon>Bacillati</taxon>
        <taxon>Bacillota</taxon>
        <taxon>Bacilli</taxon>
        <taxon>Bacillales</taxon>
        <taxon>Bacillaceae</taxon>
        <taxon>Gracilibacillus</taxon>
    </lineage>
</organism>
<comment type="caution">
    <text evidence="2">The sequence shown here is derived from an EMBL/GenBank/DDBJ whole genome shotgun (WGS) entry which is preliminary data.</text>
</comment>
<accession>A0A7C8GQT7</accession>
<gene>
    <name evidence="2" type="ORF">F9U64_19405</name>
</gene>
<dbReference type="EMBL" id="WEID01000102">
    <property type="protein sequence ID" value="KAB8126708.1"/>
    <property type="molecule type" value="Genomic_DNA"/>
</dbReference>
<name>A0A7C8GQT7_9BACI</name>
<feature type="transmembrane region" description="Helical" evidence="1">
    <location>
        <begin position="30"/>
        <end position="51"/>
    </location>
</feature>
<dbReference type="RefSeq" id="WP_153406535.1">
    <property type="nucleotide sequence ID" value="NZ_ML762447.1"/>
</dbReference>
<dbReference type="InterPro" id="IPR032820">
    <property type="entry name" value="ATPase_put"/>
</dbReference>